<dbReference type="RefSeq" id="WP_166578065.1">
    <property type="nucleotide sequence ID" value="NZ_JASHIF010000017.1"/>
</dbReference>
<comment type="caution">
    <text evidence="1">The sequence shown here is derived from an EMBL/GenBank/DDBJ whole genome shotgun (WGS) entry which is preliminary data.</text>
</comment>
<name>A0ABT6YBY4_9BACT</name>
<reference evidence="1 2" key="1">
    <citation type="submission" date="2023-05" db="EMBL/GenBank/DDBJ databases">
        <title>Novel species of genus Flectobacillus isolated from stream in China.</title>
        <authorList>
            <person name="Lu H."/>
        </authorList>
    </citation>
    <scope>NUCLEOTIDE SEQUENCE [LARGE SCALE GENOMIC DNA]</scope>
    <source>
        <strain evidence="1 2">KCTC 42575</strain>
    </source>
</reference>
<gene>
    <name evidence="1" type="ORF">QM524_17915</name>
</gene>
<organism evidence="1 2">
    <name type="scientific">Flectobacillus roseus</name>
    <dbReference type="NCBI Taxonomy" id="502259"/>
    <lineage>
        <taxon>Bacteria</taxon>
        <taxon>Pseudomonadati</taxon>
        <taxon>Bacteroidota</taxon>
        <taxon>Cytophagia</taxon>
        <taxon>Cytophagales</taxon>
        <taxon>Flectobacillaceae</taxon>
        <taxon>Flectobacillus</taxon>
    </lineage>
</organism>
<evidence type="ECO:0000313" key="1">
    <source>
        <dbReference type="EMBL" id="MDI9861098.1"/>
    </source>
</evidence>
<keyword evidence="2" id="KW-1185">Reference proteome</keyword>
<proteinExistence type="predicted"/>
<dbReference type="Proteomes" id="UP001236507">
    <property type="component" value="Unassembled WGS sequence"/>
</dbReference>
<protein>
    <submittedName>
        <fullName evidence="1">Uncharacterized protein</fullName>
    </submittedName>
</protein>
<evidence type="ECO:0000313" key="2">
    <source>
        <dbReference type="Proteomes" id="UP001236507"/>
    </source>
</evidence>
<accession>A0ABT6YBY4</accession>
<dbReference type="EMBL" id="JASHIF010000017">
    <property type="protein sequence ID" value="MDI9861098.1"/>
    <property type="molecule type" value="Genomic_DNA"/>
</dbReference>
<sequence>MELPIFNYNYSNEGKGQKDDLEVVKDERWLGNSLVGYMVDEQNGEWLVSLVFISNDNPLKFAIRRLERHHSIEKANQYAILSQKTARMLQPCYQSFSN</sequence>